<feature type="transmembrane region" description="Helical" evidence="7">
    <location>
        <begin position="366"/>
        <end position="387"/>
    </location>
</feature>
<evidence type="ECO:0000256" key="7">
    <source>
        <dbReference type="SAM" id="Phobius"/>
    </source>
</evidence>
<sequence length="396" mass="43562">MKNTTRFQLMAMMFLLYFIWGSWYGQMSKYLFTALGATGAQVGNAYAAFSIAQIIAPFFVGMIADRYFAAQKVLGVLSLAGAALLFVLTGVDDPDNFFWIILAYCISFAPMMSLTTSIAMQQVTNSEKDFPAIRVMGTVSWIVVSNIIGYYGFGDDVMIFKISMVASAFLGVYSFFLPDTPPKPSTKTSFSDILGLDAFTLFKDRSFAIFFISSLLICIPLSFYYAMANPSLTDSGMTNVENKMSLGQASEVVFMLLIPLAFSRLGVKWMLVVGLIAWIIRFIGFGYGDASSEWLLYMAIILHGVCYDFFFVTGQIYTDSKAGEKYRSSAQGLISIATYGIGMGIGSWLAGIVADMYTVNGVKDWTSIWMVPAGIAAVVLVLFVLFFKDNKVKATA</sequence>
<evidence type="ECO:0000256" key="3">
    <source>
        <dbReference type="ARBA" id="ARBA00022475"/>
    </source>
</evidence>
<evidence type="ECO:0000256" key="2">
    <source>
        <dbReference type="ARBA" id="ARBA00022448"/>
    </source>
</evidence>
<feature type="transmembrane region" description="Helical" evidence="7">
    <location>
        <begin position="73"/>
        <end position="91"/>
    </location>
</feature>
<dbReference type="GO" id="GO:0015212">
    <property type="term" value="F:cytidine transmembrane transporter activity"/>
    <property type="evidence" value="ECO:0007669"/>
    <property type="project" value="TreeGrafter"/>
</dbReference>
<evidence type="ECO:0000313" key="10">
    <source>
        <dbReference type="EMBL" id="USJ30630.1"/>
    </source>
</evidence>
<dbReference type="SUPFAM" id="SSF103473">
    <property type="entry name" value="MFS general substrate transporter"/>
    <property type="match status" value="1"/>
</dbReference>
<dbReference type="PANTHER" id="PTHR23522">
    <property type="entry name" value="BLL5896 PROTEIN"/>
    <property type="match status" value="1"/>
</dbReference>
<evidence type="ECO:0000256" key="5">
    <source>
        <dbReference type="ARBA" id="ARBA00022989"/>
    </source>
</evidence>
<dbReference type="InterPro" id="IPR036259">
    <property type="entry name" value="MFS_trans_sf"/>
</dbReference>
<dbReference type="EMBL" id="CP098805">
    <property type="protein sequence ID" value="USJ30630.1"/>
    <property type="molecule type" value="Genomic_DNA"/>
</dbReference>
<feature type="transmembrane region" description="Helical" evidence="7">
    <location>
        <begin position="207"/>
        <end position="226"/>
    </location>
</feature>
<feature type="domain" description="Major facilitator superfamily (MFS) profile" evidence="8">
    <location>
        <begin position="190"/>
        <end position="396"/>
    </location>
</feature>
<keyword evidence="3" id="KW-1003">Cell membrane</keyword>
<feature type="transmembrane region" description="Helical" evidence="7">
    <location>
        <begin position="269"/>
        <end position="288"/>
    </location>
</feature>
<keyword evidence="2" id="KW-0813">Transport</keyword>
<dbReference type="AlphaFoldDB" id="A0A9X1QGD8"/>
<feature type="transmembrane region" description="Helical" evidence="7">
    <location>
        <begin position="132"/>
        <end position="153"/>
    </location>
</feature>
<keyword evidence="4 7" id="KW-0812">Transmembrane</keyword>
<comment type="subcellular location">
    <subcellularLocation>
        <location evidence="1">Cell membrane</location>
        <topology evidence="1">Multi-pass membrane protein</topology>
    </subcellularLocation>
</comment>
<proteinExistence type="predicted"/>
<evidence type="ECO:0000313" key="9">
    <source>
        <dbReference type="EMBL" id="MCF2501001.1"/>
    </source>
</evidence>
<feature type="transmembrane region" description="Helical" evidence="7">
    <location>
        <begin position="7"/>
        <end position="25"/>
    </location>
</feature>
<dbReference type="GO" id="GO:0005886">
    <property type="term" value="C:plasma membrane"/>
    <property type="evidence" value="ECO:0007669"/>
    <property type="project" value="UniProtKB-SubCell"/>
</dbReference>
<evidence type="ECO:0000256" key="4">
    <source>
        <dbReference type="ARBA" id="ARBA00022692"/>
    </source>
</evidence>
<protein>
    <submittedName>
        <fullName evidence="9">MFS transporter</fullName>
    </submittedName>
</protein>
<evidence type="ECO:0000256" key="1">
    <source>
        <dbReference type="ARBA" id="ARBA00004651"/>
    </source>
</evidence>
<keyword evidence="6 7" id="KW-0472">Membrane</keyword>
<name>A0A9X1QGD8_9BACT</name>
<keyword evidence="5 7" id="KW-1133">Transmembrane helix</keyword>
<dbReference type="InterPro" id="IPR004740">
    <property type="entry name" value="Nuc_H_symport"/>
</dbReference>
<dbReference type="Proteomes" id="UP001139411">
    <property type="component" value="Unassembled WGS sequence"/>
</dbReference>
<feature type="transmembrane region" description="Helical" evidence="7">
    <location>
        <begin position="333"/>
        <end position="354"/>
    </location>
</feature>
<evidence type="ECO:0000313" key="12">
    <source>
        <dbReference type="Proteomes" id="UP001139411"/>
    </source>
</evidence>
<dbReference type="Pfam" id="PF03825">
    <property type="entry name" value="Nuc_H_symport"/>
    <property type="match status" value="1"/>
</dbReference>
<evidence type="ECO:0000259" key="8">
    <source>
        <dbReference type="PROSITE" id="PS50850"/>
    </source>
</evidence>
<dbReference type="GO" id="GO:0015213">
    <property type="term" value="F:uridine transmembrane transporter activity"/>
    <property type="evidence" value="ECO:0007669"/>
    <property type="project" value="TreeGrafter"/>
</dbReference>
<dbReference type="EMBL" id="JAKFFV010000014">
    <property type="protein sequence ID" value="MCF2501001.1"/>
    <property type="molecule type" value="Genomic_DNA"/>
</dbReference>
<dbReference type="Proteomes" id="UP001055420">
    <property type="component" value="Chromosome"/>
</dbReference>
<reference evidence="9" key="1">
    <citation type="submission" date="2022-01" db="EMBL/GenBank/DDBJ databases">
        <title>Novel species in genus Dyadobacter.</title>
        <authorList>
            <person name="Ma C."/>
        </authorList>
    </citation>
    <scope>NUCLEOTIDE SEQUENCE</scope>
    <source>
        <strain evidence="10">CY22</strain>
        <strain evidence="9">CY357</strain>
    </source>
</reference>
<dbReference type="PROSITE" id="PS50850">
    <property type="entry name" value="MFS"/>
    <property type="match status" value="1"/>
</dbReference>
<keyword evidence="11" id="KW-1185">Reference proteome</keyword>
<organism evidence="9 12">
    <name type="scientific">Dyadobacter chenhuakuii</name>
    <dbReference type="NCBI Taxonomy" id="2909339"/>
    <lineage>
        <taxon>Bacteria</taxon>
        <taxon>Pseudomonadati</taxon>
        <taxon>Bacteroidota</taxon>
        <taxon>Cytophagia</taxon>
        <taxon>Cytophagales</taxon>
        <taxon>Spirosomataceae</taxon>
        <taxon>Dyadobacter</taxon>
    </lineage>
</organism>
<feature type="transmembrane region" description="Helical" evidence="7">
    <location>
        <begin position="294"/>
        <end position="312"/>
    </location>
</feature>
<dbReference type="PANTHER" id="PTHR23522:SF4">
    <property type="entry name" value="NUCLEOSIDE PERMEASE NUPG-RELATED"/>
    <property type="match status" value="1"/>
</dbReference>
<dbReference type="InterPro" id="IPR020846">
    <property type="entry name" value="MFS_dom"/>
</dbReference>
<evidence type="ECO:0000313" key="11">
    <source>
        <dbReference type="Proteomes" id="UP001055420"/>
    </source>
</evidence>
<feature type="transmembrane region" description="Helical" evidence="7">
    <location>
        <begin position="45"/>
        <end position="64"/>
    </location>
</feature>
<feature type="transmembrane region" description="Helical" evidence="7">
    <location>
        <begin position="159"/>
        <end position="177"/>
    </location>
</feature>
<gene>
    <name evidence="9" type="ORF">L0661_21945</name>
    <name evidence="10" type="ORF">NFI80_22570</name>
</gene>
<feature type="transmembrane region" description="Helical" evidence="7">
    <location>
        <begin position="97"/>
        <end position="120"/>
    </location>
</feature>
<evidence type="ECO:0000256" key="6">
    <source>
        <dbReference type="ARBA" id="ARBA00023136"/>
    </source>
</evidence>
<accession>A0A9X1QGD8</accession>
<dbReference type="RefSeq" id="WP_235160401.1">
    <property type="nucleotide sequence ID" value="NZ_CP098805.1"/>
</dbReference>
<dbReference type="Gene3D" id="1.20.1250.20">
    <property type="entry name" value="MFS general substrate transporter like domains"/>
    <property type="match status" value="2"/>
</dbReference>